<dbReference type="InterPro" id="IPR016461">
    <property type="entry name" value="COMT-like"/>
</dbReference>
<dbReference type="Pfam" id="PF08100">
    <property type="entry name" value="Dimerisation"/>
    <property type="match status" value="1"/>
</dbReference>
<keyword evidence="3" id="KW-0949">S-adenosyl-L-methionine</keyword>
<dbReference type="PANTHER" id="PTHR11746">
    <property type="entry name" value="O-METHYLTRANSFERASE"/>
    <property type="match status" value="1"/>
</dbReference>
<dbReference type="GO" id="GO:0008757">
    <property type="term" value="F:S-adenosylmethionine-dependent methyltransferase activity"/>
    <property type="evidence" value="ECO:0007669"/>
    <property type="project" value="UniProtKB-ARBA"/>
</dbReference>
<dbReference type="PIRSF" id="PIRSF005739">
    <property type="entry name" value="O-mtase"/>
    <property type="match status" value="1"/>
</dbReference>
<dbReference type="CDD" id="cd02440">
    <property type="entry name" value="AdoMet_MTases"/>
    <property type="match status" value="1"/>
</dbReference>
<evidence type="ECO:0000313" key="6">
    <source>
        <dbReference type="EMBL" id="CAL1352871.1"/>
    </source>
</evidence>
<dbReference type="FunFam" id="1.10.10.10:FF:000213">
    <property type="entry name" value="Coniferyl alcohol 9-O-methyltransferase"/>
    <property type="match status" value="1"/>
</dbReference>
<accession>A0AAV2C9M8</accession>
<dbReference type="InterPro" id="IPR001077">
    <property type="entry name" value="COMT_C"/>
</dbReference>
<dbReference type="EMBL" id="OZ034813">
    <property type="protein sequence ID" value="CAL1352871.1"/>
    <property type="molecule type" value="Genomic_DNA"/>
</dbReference>
<dbReference type="GO" id="GO:0008171">
    <property type="term" value="F:O-methyltransferase activity"/>
    <property type="evidence" value="ECO:0007669"/>
    <property type="project" value="InterPro"/>
</dbReference>
<keyword evidence="2" id="KW-0808">Transferase</keyword>
<dbReference type="GO" id="GO:0046983">
    <property type="term" value="F:protein dimerization activity"/>
    <property type="evidence" value="ECO:0007669"/>
    <property type="project" value="InterPro"/>
</dbReference>
<dbReference type="InterPro" id="IPR029063">
    <property type="entry name" value="SAM-dependent_MTases_sf"/>
</dbReference>
<evidence type="ECO:0000256" key="3">
    <source>
        <dbReference type="ARBA" id="ARBA00022691"/>
    </source>
</evidence>
<organism evidence="6 7">
    <name type="scientific">Linum trigynum</name>
    <dbReference type="NCBI Taxonomy" id="586398"/>
    <lineage>
        <taxon>Eukaryota</taxon>
        <taxon>Viridiplantae</taxon>
        <taxon>Streptophyta</taxon>
        <taxon>Embryophyta</taxon>
        <taxon>Tracheophyta</taxon>
        <taxon>Spermatophyta</taxon>
        <taxon>Magnoliopsida</taxon>
        <taxon>eudicotyledons</taxon>
        <taxon>Gunneridae</taxon>
        <taxon>Pentapetalae</taxon>
        <taxon>rosids</taxon>
        <taxon>fabids</taxon>
        <taxon>Malpighiales</taxon>
        <taxon>Linaceae</taxon>
        <taxon>Linum</taxon>
    </lineage>
</organism>
<proteinExistence type="predicted"/>
<keyword evidence="1" id="KW-0489">Methyltransferase</keyword>
<evidence type="ECO:0000259" key="5">
    <source>
        <dbReference type="Pfam" id="PF08100"/>
    </source>
</evidence>
<sequence length="388" mass="42837">MEMDATTAIELLDSQSRVWDHCLGYINSMTVHCAIELEIADAIHSHGQPIPLEELAAALNISRAKAPFLSRLMRMLVHLGYFVRVEQEDKPQSGLEGEDDKDGGGGRHPCGYWVAPLSRLLLKDNPFSTRSIILCSNHPNVVDPWRHMSAWFRANDDDDDAVDKQPPQPPFAFAHGGKKIYEVCSEDPPFARLFSEAMAGDSWLFSRALVAKCKEAFEGVRSLVDVGGGTGNTAKVIAEAFPDTRCTVFDLPHVVADGSKQTHPNLNYVSGDMFADDIPHADAVLFKWVLVDWGDEAVSKVLKHCKDALTRNGGKGKLMIADHVLGHESCNDKSSMGTSLVLDMLFMSFLEGCLRSEKQWAKLFYGAGFTRYTITPVGGLRVLIQVYP</sequence>
<evidence type="ECO:0000259" key="4">
    <source>
        <dbReference type="Pfam" id="PF00891"/>
    </source>
</evidence>
<dbReference type="InterPro" id="IPR012967">
    <property type="entry name" value="COMT_dimerisation"/>
</dbReference>
<dbReference type="PROSITE" id="PS51683">
    <property type="entry name" value="SAM_OMT_II"/>
    <property type="match status" value="1"/>
</dbReference>
<dbReference type="SUPFAM" id="SSF46785">
    <property type="entry name" value="Winged helix' DNA-binding domain"/>
    <property type="match status" value="1"/>
</dbReference>
<dbReference type="SUPFAM" id="SSF53335">
    <property type="entry name" value="S-adenosyl-L-methionine-dependent methyltransferases"/>
    <property type="match status" value="1"/>
</dbReference>
<reference evidence="6 7" key="1">
    <citation type="submission" date="2024-04" db="EMBL/GenBank/DDBJ databases">
        <authorList>
            <person name="Fracassetti M."/>
        </authorList>
    </citation>
    <scope>NUCLEOTIDE SEQUENCE [LARGE SCALE GENOMIC DNA]</scope>
</reference>
<gene>
    <name evidence="6" type="ORF">LTRI10_LOCUS806</name>
</gene>
<dbReference type="AlphaFoldDB" id="A0AAV2C9M8"/>
<dbReference type="InterPro" id="IPR036390">
    <property type="entry name" value="WH_DNA-bd_sf"/>
</dbReference>
<evidence type="ECO:0000256" key="2">
    <source>
        <dbReference type="ARBA" id="ARBA00022679"/>
    </source>
</evidence>
<dbReference type="Proteomes" id="UP001497516">
    <property type="component" value="Chromosome 1"/>
</dbReference>
<feature type="domain" description="O-methyltransferase C-terminal" evidence="4">
    <location>
        <begin position="160"/>
        <end position="369"/>
    </location>
</feature>
<dbReference type="Gene3D" id="3.40.50.150">
    <property type="entry name" value="Vaccinia Virus protein VP39"/>
    <property type="match status" value="1"/>
</dbReference>
<dbReference type="Pfam" id="PF00891">
    <property type="entry name" value="Methyltransf_2"/>
    <property type="match status" value="1"/>
</dbReference>
<dbReference type="GO" id="GO:0009717">
    <property type="term" value="P:isoflavonoid biosynthetic process"/>
    <property type="evidence" value="ECO:0007669"/>
    <property type="project" value="UniProtKB-ARBA"/>
</dbReference>
<keyword evidence="7" id="KW-1185">Reference proteome</keyword>
<feature type="domain" description="O-methyltransferase dimerisation" evidence="5">
    <location>
        <begin position="19"/>
        <end position="122"/>
    </location>
</feature>
<evidence type="ECO:0000313" key="7">
    <source>
        <dbReference type="Proteomes" id="UP001497516"/>
    </source>
</evidence>
<dbReference type="InterPro" id="IPR036388">
    <property type="entry name" value="WH-like_DNA-bd_sf"/>
</dbReference>
<dbReference type="Gene3D" id="1.10.10.10">
    <property type="entry name" value="Winged helix-like DNA-binding domain superfamily/Winged helix DNA-binding domain"/>
    <property type="match status" value="1"/>
</dbReference>
<dbReference type="GO" id="GO:0032259">
    <property type="term" value="P:methylation"/>
    <property type="evidence" value="ECO:0007669"/>
    <property type="project" value="UniProtKB-KW"/>
</dbReference>
<evidence type="ECO:0000256" key="1">
    <source>
        <dbReference type="ARBA" id="ARBA00022603"/>
    </source>
</evidence>
<name>A0AAV2C9M8_9ROSI</name>
<protein>
    <submittedName>
        <fullName evidence="6">Uncharacterized protein</fullName>
    </submittedName>
</protein>